<accession>A0A132AFV9</accession>
<dbReference type="OrthoDB" id="5969272at2759"/>
<protein>
    <submittedName>
        <fullName evidence="2">Uncharacterized protein</fullName>
    </submittedName>
</protein>
<proteinExistence type="predicted"/>
<dbReference type="EMBL" id="JXLN01014184">
    <property type="protein sequence ID" value="KPM09872.1"/>
    <property type="molecule type" value="Genomic_DNA"/>
</dbReference>
<gene>
    <name evidence="2" type="ORF">QR98_0084180</name>
</gene>
<feature type="compositionally biased region" description="Low complexity" evidence="1">
    <location>
        <begin position="26"/>
        <end position="41"/>
    </location>
</feature>
<evidence type="ECO:0000313" key="2">
    <source>
        <dbReference type="EMBL" id="KPM09872.1"/>
    </source>
</evidence>
<organism evidence="2 3">
    <name type="scientific">Sarcoptes scabiei</name>
    <name type="common">Itch mite</name>
    <name type="synonym">Acarus scabiei</name>
    <dbReference type="NCBI Taxonomy" id="52283"/>
    <lineage>
        <taxon>Eukaryota</taxon>
        <taxon>Metazoa</taxon>
        <taxon>Ecdysozoa</taxon>
        <taxon>Arthropoda</taxon>
        <taxon>Chelicerata</taxon>
        <taxon>Arachnida</taxon>
        <taxon>Acari</taxon>
        <taxon>Acariformes</taxon>
        <taxon>Sarcoptiformes</taxon>
        <taxon>Astigmata</taxon>
        <taxon>Psoroptidia</taxon>
        <taxon>Sarcoptoidea</taxon>
        <taxon>Sarcoptidae</taxon>
        <taxon>Sarcoptinae</taxon>
        <taxon>Sarcoptes</taxon>
    </lineage>
</organism>
<feature type="region of interest" description="Disordered" evidence="1">
    <location>
        <begin position="92"/>
        <end position="137"/>
    </location>
</feature>
<feature type="compositionally biased region" description="Low complexity" evidence="1">
    <location>
        <begin position="99"/>
        <end position="110"/>
    </location>
</feature>
<dbReference type="VEuPathDB" id="VectorBase:SSCA009479"/>
<feature type="region of interest" description="Disordered" evidence="1">
    <location>
        <begin position="26"/>
        <end position="46"/>
    </location>
</feature>
<dbReference type="AlphaFoldDB" id="A0A132AFV9"/>
<comment type="caution">
    <text evidence="2">The sequence shown here is derived from an EMBL/GenBank/DDBJ whole genome shotgun (WGS) entry which is preliminary data.</text>
</comment>
<feature type="compositionally biased region" description="Low complexity" evidence="1">
    <location>
        <begin position="123"/>
        <end position="137"/>
    </location>
</feature>
<sequence>MPDNVRAVALSTHAIRLTWSIRIPQSSSSSSFIPSSSSASITKQQSDRIGDIDPNVINVNNDGTNALASDIEIIDGFYIGYRALNNPTSQFQRTGTDLNNPNSNHHQSSSLTIGSVGETDIGSTSSSKPSYTYKTVSNNPIQQPLFSKTSSSSISSSSINSGRSKFLLEKQSYLLKSNQTIKSDGGQLNAGTKDDITMMMIPSSSSSSAMIEQYYEHIVDSLQRQTQYQSYSI</sequence>
<evidence type="ECO:0000313" key="3">
    <source>
        <dbReference type="Proteomes" id="UP000616769"/>
    </source>
</evidence>
<reference evidence="2 3" key="1">
    <citation type="journal article" date="2015" name="Parasit. Vectors">
        <title>Draft genome of the scabies mite.</title>
        <authorList>
            <person name="Rider S.D.Jr."/>
            <person name="Morgan M.S."/>
            <person name="Arlian L.G."/>
        </authorList>
    </citation>
    <scope>NUCLEOTIDE SEQUENCE [LARGE SCALE GENOMIC DNA]</scope>
    <source>
        <strain evidence="2">Arlian Lab</strain>
    </source>
</reference>
<dbReference type="Proteomes" id="UP000616769">
    <property type="component" value="Unassembled WGS sequence"/>
</dbReference>
<name>A0A132AFV9_SARSC</name>
<evidence type="ECO:0000256" key="1">
    <source>
        <dbReference type="SAM" id="MobiDB-lite"/>
    </source>
</evidence>